<dbReference type="InterPro" id="IPR051911">
    <property type="entry name" value="SDR_oxidoreductase"/>
</dbReference>
<keyword evidence="2" id="KW-0560">Oxidoreductase</keyword>
<dbReference type="InterPro" id="IPR036291">
    <property type="entry name" value="NAD(P)-bd_dom_sf"/>
</dbReference>
<proteinExistence type="inferred from homology"/>
<evidence type="ECO:0000256" key="2">
    <source>
        <dbReference type="ARBA" id="ARBA00023002"/>
    </source>
</evidence>
<comment type="similarity">
    <text evidence="1">Belongs to the short-chain dehydrogenases/reductases (SDR) family.</text>
</comment>
<dbReference type="PANTHER" id="PTHR43976:SF16">
    <property type="entry name" value="SHORT-CHAIN DEHYDROGENASE_REDUCTASE FAMILY PROTEIN"/>
    <property type="match status" value="1"/>
</dbReference>
<gene>
    <name evidence="3" type="ORF">HGA11_07380</name>
</gene>
<dbReference type="PRINTS" id="PR00081">
    <property type="entry name" value="GDHRDH"/>
</dbReference>
<accession>A0A7X6MPR8</accession>
<dbReference type="GO" id="GO:0016491">
    <property type="term" value="F:oxidoreductase activity"/>
    <property type="evidence" value="ECO:0007669"/>
    <property type="project" value="UniProtKB-KW"/>
</dbReference>
<dbReference type="Pfam" id="PF00106">
    <property type="entry name" value="adh_short"/>
    <property type="match status" value="1"/>
</dbReference>
<dbReference type="EMBL" id="JAAXPJ010000002">
    <property type="protein sequence ID" value="NKZ10797.1"/>
    <property type="molecule type" value="Genomic_DNA"/>
</dbReference>
<dbReference type="PANTHER" id="PTHR43976">
    <property type="entry name" value="SHORT CHAIN DEHYDROGENASE"/>
    <property type="match status" value="1"/>
</dbReference>
<name>A0A7X6MPR8_9MYCO</name>
<dbReference type="Proteomes" id="UP000518188">
    <property type="component" value="Unassembled WGS sequence"/>
</dbReference>
<dbReference type="AlphaFoldDB" id="A0A7X6MPR8"/>
<dbReference type="SUPFAM" id="SSF51735">
    <property type="entry name" value="NAD(P)-binding Rossmann-fold domains"/>
    <property type="match status" value="1"/>
</dbReference>
<dbReference type="Gene3D" id="3.40.50.720">
    <property type="entry name" value="NAD(P)-binding Rossmann-like Domain"/>
    <property type="match status" value="1"/>
</dbReference>
<sequence>MSKVYAAPVIGTTSSKHSERGVVKTWLINGASSGIGRRIAIEALDRGDDVIALGSTADEIVEAVGAGPHLAAYGVDVTDACAAADAVAAGVARFGCIDVVVNDVAQPDSGAEDSTAIFGRQLLGPVNVIEAVVPLLTAQGSGRIVNVTQTAWGTDVDGCAVCASARAGLTEYGKHRAADLRSTGVSVVTVESPSVPLGFLDGSMRLVKIGPVATYRAVPV</sequence>
<reference evidence="3 4" key="1">
    <citation type="submission" date="2020-04" db="EMBL/GenBank/DDBJ databases">
        <title>MicrobeNet Type strains.</title>
        <authorList>
            <person name="Nicholson A.C."/>
        </authorList>
    </citation>
    <scope>NUCLEOTIDE SEQUENCE [LARGE SCALE GENOMIC DNA]</scope>
    <source>
        <strain evidence="3 4">ATCC 700731</strain>
    </source>
</reference>
<dbReference type="InterPro" id="IPR002347">
    <property type="entry name" value="SDR_fam"/>
</dbReference>
<evidence type="ECO:0000313" key="3">
    <source>
        <dbReference type="EMBL" id="NKZ10797.1"/>
    </source>
</evidence>
<organism evidence="3 4">
    <name type="scientific">Mycolicibacterium septicum DSM 44393</name>
    <dbReference type="NCBI Taxonomy" id="1341646"/>
    <lineage>
        <taxon>Bacteria</taxon>
        <taxon>Bacillati</taxon>
        <taxon>Actinomycetota</taxon>
        <taxon>Actinomycetes</taxon>
        <taxon>Mycobacteriales</taxon>
        <taxon>Mycobacteriaceae</taxon>
        <taxon>Mycolicibacterium</taxon>
    </lineage>
</organism>
<dbReference type="RefSeq" id="WP_162563076.1">
    <property type="nucleotide sequence ID" value="NZ_HG322951.1"/>
</dbReference>
<evidence type="ECO:0000313" key="4">
    <source>
        <dbReference type="Proteomes" id="UP000518188"/>
    </source>
</evidence>
<comment type="caution">
    <text evidence="3">The sequence shown here is derived from an EMBL/GenBank/DDBJ whole genome shotgun (WGS) entry which is preliminary data.</text>
</comment>
<evidence type="ECO:0000256" key="1">
    <source>
        <dbReference type="ARBA" id="ARBA00006484"/>
    </source>
</evidence>
<protein>
    <submittedName>
        <fullName evidence="3">SDR family NAD(P)-dependent oxidoreductase</fullName>
    </submittedName>
</protein>